<protein>
    <submittedName>
        <fullName evidence="2">Uncharacterized protein</fullName>
    </submittedName>
</protein>
<accession>A0A392VFC3</accession>
<feature type="non-terminal residue" evidence="2">
    <location>
        <position position="65"/>
    </location>
</feature>
<name>A0A392VFC3_9FABA</name>
<organism evidence="2 3">
    <name type="scientific">Trifolium medium</name>
    <dbReference type="NCBI Taxonomy" id="97028"/>
    <lineage>
        <taxon>Eukaryota</taxon>
        <taxon>Viridiplantae</taxon>
        <taxon>Streptophyta</taxon>
        <taxon>Embryophyta</taxon>
        <taxon>Tracheophyta</taxon>
        <taxon>Spermatophyta</taxon>
        <taxon>Magnoliopsida</taxon>
        <taxon>eudicotyledons</taxon>
        <taxon>Gunneridae</taxon>
        <taxon>Pentapetalae</taxon>
        <taxon>rosids</taxon>
        <taxon>fabids</taxon>
        <taxon>Fabales</taxon>
        <taxon>Fabaceae</taxon>
        <taxon>Papilionoideae</taxon>
        <taxon>50 kb inversion clade</taxon>
        <taxon>NPAAA clade</taxon>
        <taxon>Hologalegina</taxon>
        <taxon>IRL clade</taxon>
        <taxon>Trifolieae</taxon>
        <taxon>Trifolium</taxon>
    </lineage>
</organism>
<dbReference type="EMBL" id="LXQA011129148">
    <property type="protein sequence ID" value="MCI85999.1"/>
    <property type="molecule type" value="Genomic_DNA"/>
</dbReference>
<comment type="caution">
    <text evidence="2">The sequence shown here is derived from an EMBL/GenBank/DDBJ whole genome shotgun (WGS) entry which is preliminary data.</text>
</comment>
<dbReference type="AlphaFoldDB" id="A0A392VFC3"/>
<feature type="compositionally biased region" description="Polar residues" evidence="1">
    <location>
        <begin position="32"/>
        <end position="50"/>
    </location>
</feature>
<evidence type="ECO:0000313" key="2">
    <source>
        <dbReference type="EMBL" id="MCI85999.1"/>
    </source>
</evidence>
<sequence>MNHQGSFDVGGPSCPSNQSQNRGGQGTMPYNRPQNNRGSNCSGNQRTRGNQVREKLTCFKCGEEG</sequence>
<reference evidence="2 3" key="1">
    <citation type="journal article" date="2018" name="Front. Plant Sci.">
        <title>Red Clover (Trifolium pratense) and Zigzag Clover (T. medium) - A Picture of Genomic Similarities and Differences.</title>
        <authorList>
            <person name="Dluhosova J."/>
            <person name="Istvanek J."/>
            <person name="Nedelnik J."/>
            <person name="Repkova J."/>
        </authorList>
    </citation>
    <scope>NUCLEOTIDE SEQUENCE [LARGE SCALE GENOMIC DNA]</scope>
    <source>
        <strain evidence="3">cv. 10/8</strain>
        <tissue evidence="2">Leaf</tissue>
    </source>
</reference>
<dbReference type="Proteomes" id="UP000265520">
    <property type="component" value="Unassembled WGS sequence"/>
</dbReference>
<evidence type="ECO:0000313" key="3">
    <source>
        <dbReference type="Proteomes" id="UP000265520"/>
    </source>
</evidence>
<feature type="region of interest" description="Disordered" evidence="1">
    <location>
        <begin position="1"/>
        <end position="54"/>
    </location>
</feature>
<proteinExistence type="predicted"/>
<evidence type="ECO:0000256" key="1">
    <source>
        <dbReference type="SAM" id="MobiDB-lite"/>
    </source>
</evidence>
<keyword evidence="3" id="KW-1185">Reference proteome</keyword>